<protein>
    <submittedName>
        <fullName evidence="3">Phosphopantetheinyl transferase</fullName>
    </submittedName>
</protein>
<dbReference type="STRING" id="1267423.SAMN05216290_1632"/>
<dbReference type="SUPFAM" id="SSF56214">
    <property type="entry name" value="4'-phosphopantetheinyl transferase"/>
    <property type="match status" value="2"/>
</dbReference>
<organism evidence="3 4">
    <name type="scientific">Roseivirga pacifica</name>
    <dbReference type="NCBI Taxonomy" id="1267423"/>
    <lineage>
        <taxon>Bacteria</taxon>
        <taxon>Pseudomonadati</taxon>
        <taxon>Bacteroidota</taxon>
        <taxon>Cytophagia</taxon>
        <taxon>Cytophagales</taxon>
        <taxon>Roseivirgaceae</taxon>
        <taxon>Roseivirga</taxon>
    </lineage>
</organism>
<dbReference type="GO" id="GO:0000287">
    <property type="term" value="F:magnesium ion binding"/>
    <property type="evidence" value="ECO:0007669"/>
    <property type="project" value="InterPro"/>
</dbReference>
<dbReference type="OrthoDB" id="1190494at2"/>
<keyword evidence="4" id="KW-1185">Reference proteome</keyword>
<proteinExistence type="predicted"/>
<keyword evidence="1 3" id="KW-0808">Transferase</keyword>
<feature type="domain" description="4'-phosphopantetheinyl transferase" evidence="2">
    <location>
        <begin position="107"/>
        <end position="187"/>
    </location>
</feature>
<dbReference type="Gene3D" id="3.90.470.20">
    <property type="entry name" value="4'-phosphopantetheinyl transferase domain"/>
    <property type="match status" value="1"/>
</dbReference>
<evidence type="ECO:0000259" key="2">
    <source>
        <dbReference type="Pfam" id="PF01648"/>
    </source>
</evidence>
<dbReference type="Pfam" id="PF01648">
    <property type="entry name" value="ACPS"/>
    <property type="match status" value="1"/>
</dbReference>
<dbReference type="InterPro" id="IPR037143">
    <property type="entry name" value="4-PPantetheinyl_Trfase_dom_sf"/>
</dbReference>
<dbReference type="AlphaFoldDB" id="A0A1I0P2S5"/>
<evidence type="ECO:0000313" key="4">
    <source>
        <dbReference type="Proteomes" id="UP000199437"/>
    </source>
</evidence>
<evidence type="ECO:0000256" key="1">
    <source>
        <dbReference type="ARBA" id="ARBA00022679"/>
    </source>
</evidence>
<reference evidence="4" key="1">
    <citation type="submission" date="2016-10" db="EMBL/GenBank/DDBJ databases">
        <authorList>
            <person name="Varghese N."/>
            <person name="Submissions S."/>
        </authorList>
    </citation>
    <scope>NUCLEOTIDE SEQUENCE [LARGE SCALE GENOMIC DNA]</scope>
    <source>
        <strain evidence="4">CGMCC 1.12402</strain>
    </source>
</reference>
<accession>A0A1I0P2S5</accession>
<dbReference type="RefSeq" id="WP_090258002.1">
    <property type="nucleotide sequence ID" value="NZ_FOIR01000001.1"/>
</dbReference>
<name>A0A1I0P2S5_9BACT</name>
<sequence>MPIIQEQPISPQVSICIWKIDETEEALLAFLELNETEFADFDRVKVASKRLEWLAARNALKQLLNPFGQFWLEKDQFGKPHLTDPCIGVSMSHANGFGAAAINHQGPIGIDIEIERPQIQRISRKFLNENETWAGTDTSKLTQVWGGKEALYKLHGRTQLIFADQLVIEEPSLKHITSGQIIEQNKTETFSLYFDYQSPLHICCAF</sequence>
<dbReference type="InterPro" id="IPR008278">
    <property type="entry name" value="4-PPantetheinyl_Trfase_dom"/>
</dbReference>
<evidence type="ECO:0000313" key="3">
    <source>
        <dbReference type="EMBL" id="SEW07794.1"/>
    </source>
</evidence>
<gene>
    <name evidence="3" type="ORF">SAMN05216290_1632</name>
</gene>
<dbReference type="EMBL" id="FOIR01000001">
    <property type="protein sequence ID" value="SEW07794.1"/>
    <property type="molecule type" value="Genomic_DNA"/>
</dbReference>
<dbReference type="GO" id="GO:0008897">
    <property type="term" value="F:holo-[acyl-carrier-protein] synthase activity"/>
    <property type="evidence" value="ECO:0007669"/>
    <property type="project" value="InterPro"/>
</dbReference>
<dbReference type="GeneID" id="99986356"/>
<dbReference type="Proteomes" id="UP000199437">
    <property type="component" value="Unassembled WGS sequence"/>
</dbReference>